<comment type="caution">
    <text evidence="1">The sequence shown here is derived from an EMBL/GenBank/DDBJ whole genome shotgun (WGS) entry which is preliminary data.</text>
</comment>
<evidence type="ECO:0000313" key="1">
    <source>
        <dbReference type="EMBL" id="KAI9191952.1"/>
    </source>
</evidence>
<protein>
    <recommendedName>
        <fullName evidence="3">Retrotransposon gag domain-containing protein</fullName>
    </recommendedName>
</protein>
<dbReference type="EMBL" id="JAJSOW010000004">
    <property type="protein sequence ID" value="KAI9191952.1"/>
    <property type="molecule type" value="Genomic_DNA"/>
</dbReference>
<reference evidence="1" key="2">
    <citation type="submission" date="2023-02" db="EMBL/GenBank/DDBJ databases">
        <authorList>
            <person name="Swenson N.G."/>
            <person name="Wegrzyn J.L."/>
            <person name="Mcevoy S.L."/>
        </authorList>
    </citation>
    <scope>NUCLEOTIDE SEQUENCE</scope>
    <source>
        <strain evidence="1">91603</strain>
        <tissue evidence="1">Leaf</tissue>
    </source>
</reference>
<gene>
    <name evidence="1" type="ORF">LWI28_015936</name>
</gene>
<sequence>MGRAFNASVSKKDFLFDSGIQLDREFRCMDGRKSLGRGLHPPREESSCVGRIAREFEEIPRQDMNMEGQEPRREDEAPPMEEVTQETLTSQGQRMTKGEYSLPAISNQHSPIVLDPVARGYELRATHVNLLPTFYGKLNEDCLQFMKEFSVIIETFPVMCLTREQLHMSCFQYYLKDLAKKWLMGLRPGSLTSWGQIYGAFFNRCFAARKAKELKVKITDFNESEWELSYESWERYQLILA</sequence>
<dbReference type="PANTHER" id="PTHR33223">
    <property type="entry name" value="CCHC-TYPE DOMAIN-CONTAINING PROTEIN"/>
    <property type="match status" value="1"/>
</dbReference>
<dbReference type="Proteomes" id="UP001064489">
    <property type="component" value="Chromosome 6"/>
</dbReference>
<proteinExistence type="predicted"/>
<dbReference type="AlphaFoldDB" id="A0AAD5JAS1"/>
<reference evidence="1" key="1">
    <citation type="journal article" date="2022" name="Plant J.">
        <title>Strategies of tolerance reflected in two North American maple genomes.</title>
        <authorList>
            <person name="McEvoy S.L."/>
            <person name="Sezen U.U."/>
            <person name="Trouern-Trend A."/>
            <person name="McMahon S.M."/>
            <person name="Schaberg P.G."/>
            <person name="Yang J."/>
            <person name="Wegrzyn J.L."/>
            <person name="Swenson N.G."/>
        </authorList>
    </citation>
    <scope>NUCLEOTIDE SEQUENCE</scope>
    <source>
        <strain evidence="1">91603</strain>
    </source>
</reference>
<organism evidence="1 2">
    <name type="scientific">Acer negundo</name>
    <name type="common">Box elder</name>
    <dbReference type="NCBI Taxonomy" id="4023"/>
    <lineage>
        <taxon>Eukaryota</taxon>
        <taxon>Viridiplantae</taxon>
        <taxon>Streptophyta</taxon>
        <taxon>Embryophyta</taxon>
        <taxon>Tracheophyta</taxon>
        <taxon>Spermatophyta</taxon>
        <taxon>Magnoliopsida</taxon>
        <taxon>eudicotyledons</taxon>
        <taxon>Gunneridae</taxon>
        <taxon>Pentapetalae</taxon>
        <taxon>rosids</taxon>
        <taxon>malvids</taxon>
        <taxon>Sapindales</taxon>
        <taxon>Sapindaceae</taxon>
        <taxon>Hippocastanoideae</taxon>
        <taxon>Acereae</taxon>
        <taxon>Acer</taxon>
    </lineage>
</organism>
<evidence type="ECO:0008006" key="3">
    <source>
        <dbReference type="Google" id="ProtNLM"/>
    </source>
</evidence>
<dbReference type="PANTHER" id="PTHR33223:SF11">
    <property type="entry name" value="ELEMENT PROTEIN, PUTATIVE-RELATED"/>
    <property type="match status" value="1"/>
</dbReference>
<keyword evidence="2" id="KW-1185">Reference proteome</keyword>
<accession>A0AAD5JAS1</accession>
<name>A0AAD5JAS1_ACENE</name>
<evidence type="ECO:0000313" key="2">
    <source>
        <dbReference type="Proteomes" id="UP001064489"/>
    </source>
</evidence>